<keyword evidence="1" id="KW-0378">Hydrolase</keyword>
<dbReference type="OrthoDB" id="408152at2759"/>
<dbReference type="PANTHER" id="PTHR36978:SF3">
    <property type="entry name" value="P-LOOP CONTAINING NUCLEOSIDE TRIPHOSPHATE HYDROLASE PROTEIN"/>
    <property type="match status" value="1"/>
</dbReference>
<gene>
    <name evidence="1" type="ORF">Micbo1qcDRAFT_126717</name>
</gene>
<accession>A0A136IMX1</accession>
<dbReference type="InterPro" id="IPR027417">
    <property type="entry name" value="P-loop_NTPase"/>
</dbReference>
<name>A0A136IMX1_9PEZI</name>
<keyword evidence="2" id="KW-1185">Reference proteome</keyword>
<evidence type="ECO:0000313" key="1">
    <source>
        <dbReference type="EMBL" id="KXJ86204.1"/>
    </source>
</evidence>
<dbReference type="EMBL" id="KQ964270">
    <property type="protein sequence ID" value="KXJ86204.1"/>
    <property type="molecule type" value="Genomic_DNA"/>
</dbReference>
<dbReference type="STRING" id="196109.A0A136IMX1"/>
<organism evidence="1 2">
    <name type="scientific">Microdochium bolleyi</name>
    <dbReference type="NCBI Taxonomy" id="196109"/>
    <lineage>
        <taxon>Eukaryota</taxon>
        <taxon>Fungi</taxon>
        <taxon>Dikarya</taxon>
        <taxon>Ascomycota</taxon>
        <taxon>Pezizomycotina</taxon>
        <taxon>Sordariomycetes</taxon>
        <taxon>Xylariomycetidae</taxon>
        <taxon>Xylariales</taxon>
        <taxon>Microdochiaceae</taxon>
        <taxon>Microdochium</taxon>
    </lineage>
</organism>
<dbReference type="GO" id="GO:0016787">
    <property type="term" value="F:hydrolase activity"/>
    <property type="evidence" value="ECO:0007669"/>
    <property type="project" value="UniProtKB-KW"/>
</dbReference>
<reference evidence="2" key="1">
    <citation type="submission" date="2016-02" db="EMBL/GenBank/DDBJ databases">
        <title>Draft genome sequence of Microdochium bolleyi, a fungal endophyte of beachgrass.</title>
        <authorList>
            <consortium name="DOE Joint Genome Institute"/>
            <person name="David A.S."/>
            <person name="May G."/>
            <person name="Haridas S."/>
            <person name="Lim J."/>
            <person name="Wang M."/>
            <person name="Labutti K."/>
            <person name="Lipzen A."/>
            <person name="Barry K."/>
            <person name="Grigoriev I.V."/>
        </authorList>
    </citation>
    <scope>NUCLEOTIDE SEQUENCE [LARGE SCALE GENOMIC DNA]</scope>
    <source>
        <strain evidence="2">J235TASD1</strain>
    </source>
</reference>
<dbReference type="Proteomes" id="UP000070501">
    <property type="component" value="Unassembled WGS sequence"/>
</dbReference>
<dbReference type="Pfam" id="PF17784">
    <property type="entry name" value="Sulfotransfer_4"/>
    <property type="match status" value="1"/>
</dbReference>
<dbReference type="InterPro" id="IPR040632">
    <property type="entry name" value="Sulfotransfer_4"/>
</dbReference>
<dbReference type="PANTHER" id="PTHR36978">
    <property type="entry name" value="P-LOOP CONTAINING NUCLEOTIDE TRIPHOSPHATE HYDROLASE"/>
    <property type="match status" value="1"/>
</dbReference>
<dbReference type="InParanoid" id="A0A136IMX1"/>
<evidence type="ECO:0000313" key="2">
    <source>
        <dbReference type="Proteomes" id="UP000070501"/>
    </source>
</evidence>
<dbReference type="AlphaFoldDB" id="A0A136IMX1"/>
<protein>
    <submittedName>
        <fullName evidence="1">p-loop containing nucleoside triphosphate hydrolase protein</fullName>
    </submittedName>
</protein>
<dbReference type="Gene3D" id="3.40.50.300">
    <property type="entry name" value="P-loop containing nucleotide triphosphate hydrolases"/>
    <property type="match status" value="1"/>
</dbReference>
<proteinExistence type="predicted"/>
<sequence>MGAAPSIPTDPSRTVQVIGAGFSRTGTVSMQMALEILLKGPVLHGGTQIITREDAYCKTWMLAYHARHAGDHAVVLKHVRDGTRGFVGTTDLPTIDFIPELLELYPDARVVLVKRDPVTWWRSTLEIQKAVELWWLKAATYPIPGWRWLPYLIDEFAASAKQLSRRQHILANYYDRVRSATTKGQLLEMELSEGWEPLCRFLDVPVPDQPFPRANDTAAMEKTAGAVVARIAQVWLGILGVLGGTVYLGTRLL</sequence>
<dbReference type="SUPFAM" id="SSF52540">
    <property type="entry name" value="P-loop containing nucleoside triphosphate hydrolases"/>
    <property type="match status" value="1"/>
</dbReference>